<feature type="region of interest" description="Disordered" evidence="1">
    <location>
        <begin position="24"/>
        <end position="47"/>
    </location>
</feature>
<reference evidence="3 4" key="1">
    <citation type="journal article" date="2024" name="J Genomics">
        <title>Draft genome sequencing and assembly of Favolaschia claudopus CIRM-BRFM 2984 isolated from oak limbs.</title>
        <authorList>
            <person name="Navarro D."/>
            <person name="Drula E."/>
            <person name="Chaduli D."/>
            <person name="Cazenave R."/>
            <person name="Ahrendt S."/>
            <person name="Wang J."/>
            <person name="Lipzen A."/>
            <person name="Daum C."/>
            <person name="Barry K."/>
            <person name="Grigoriev I.V."/>
            <person name="Favel A."/>
            <person name="Rosso M.N."/>
            <person name="Martin F."/>
        </authorList>
    </citation>
    <scope>NUCLEOTIDE SEQUENCE [LARGE SCALE GENOMIC DNA]</scope>
    <source>
        <strain evidence="3 4">CIRM-BRFM 2984</strain>
    </source>
</reference>
<proteinExistence type="predicted"/>
<protein>
    <recommendedName>
        <fullName evidence="2">DUF6699 domain-containing protein</fullName>
    </recommendedName>
</protein>
<comment type="caution">
    <text evidence="3">The sequence shown here is derived from an EMBL/GenBank/DDBJ whole genome shotgun (WGS) entry which is preliminary data.</text>
</comment>
<sequence length="227" mass="25291">MPHKKTVQFKLTVDEYTILDSPESWTSSLPGDGRSNSRLVPPRPHFNQNLPLPRTLQLDPSLSPSQPLQLDFSFPSAAFRHNPQLTEKLLGRPACTPPIPRLHLRISAGLYTVNIDVAHTPRGHAVTVGDVLTAIQSHLRQYDAGRLPPEAARYMERRIETVNGYCAKARRDRRAEAQSVAQERGGGGRVVDHLLGQTLFAGITVQAGKPDHYWQVELDIPERYANA</sequence>
<dbReference type="EMBL" id="JAWWNJ010000011">
    <property type="protein sequence ID" value="KAK7045239.1"/>
    <property type="molecule type" value="Genomic_DNA"/>
</dbReference>
<feature type="compositionally biased region" description="Polar residues" evidence="1">
    <location>
        <begin position="24"/>
        <end position="38"/>
    </location>
</feature>
<dbReference type="InterPro" id="IPR046522">
    <property type="entry name" value="DUF6699"/>
</dbReference>
<evidence type="ECO:0000259" key="2">
    <source>
        <dbReference type="Pfam" id="PF20415"/>
    </source>
</evidence>
<organism evidence="3 4">
    <name type="scientific">Favolaschia claudopus</name>
    <dbReference type="NCBI Taxonomy" id="2862362"/>
    <lineage>
        <taxon>Eukaryota</taxon>
        <taxon>Fungi</taxon>
        <taxon>Dikarya</taxon>
        <taxon>Basidiomycota</taxon>
        <taxon>Agaricomycotina</taxon>
        <taxon>Agaricomycetes</taxon>
        <taxon>Agaricomycetidae</taxon>
        <taxon>Agaricales</taxon>
        <taxon>Marasmiineae</taxon>
        <taxon>Mycenaceae</taxon>
        <taxon>Favolaschia</taxon>
    </lineage>
</organism>
<evidence type="ECO:0000313" key="4">
    <source>
        <dbReference type="Proteomes" id="UP001362999"/>
    </source>
</evidence>
<evidence type="ECO:0000256" key="1">
    <source>
        <dbReference type="SAM" id="MobiDB-lite"/>
    </source>
</evidence>
<name>A0AAW0D1R1_9AGAR</name>
<dbReference type="Pfam" id="PF20415">
    <property type="entry name" value="DUF6699"/>
    <property type="match status" value="1"/>
</dbReference>
<gene>
    <name evidence="3" type="ORF">R3P38DRAFT_2883164</name>
</gene>
<feature type="domain" description="DUF6699" evidence="2">
    <location>
        <begin position="71"/>
        <end position="205"/>
    </location>
</feature>
<keyword evidence="4" id="KW-1185">Reference proteome</keyword>
<dbReference type="Proteomes" id="UP001362999">
    <property type="component" value="Unassembled WGS sequence"/>
</dbReference>
<evidence type="ECO:0000313" key="3">
    <source>
        <dbReference type="EMBL" id="KAK7045239.1"/>
    </source>
</evidence>
<dbReference type="AlphaFoldDB" id="A0AAW0D1R1"/>
<accession>A0AAW0D1R1</accession>